<keyword evidence="5" id="KW-0966">Cell projection</keyword>
<feature type="domain" description="Enkurin" evidence="6">
    <location>
        <begin position="162"/>
        <end position="261"/>
    </location>
</feature>
<dbReference type="GO" id="GO:0005929">
    <property type="term" value="C:cilium"/>
    <property type="evidence" value="ECO:0007669"/>
    <property type="project" value="UniProtKB-SubCell"/>
</dbReference>
<organism evidence="7">
    <name type="scientific">Fibrocapsa japonica</name>
    <dbReference type="NCBI Taxonomy" id="94617"/>
    <lineage>
        <taxon>Eukaryota</taxon>
        <taxon>Sar</taxon>
        <taxon>Stramenopiles</taxon>
        <taxon>Ochrophyta</taxon>
        <taxon>Raphidophyceae</taxon>
        <taxon>Chattonellales</taxon>
        <taxon>Chattonellaceae</taxon>
        <taxon>Fibrocapsa</taxon>
    </lineage>
</organism>
<dbReference type="GO" id="GO:0005516">
    <property type="term" value="F:calmodulin binding"/>
    <property type="evidence" value="ECO:0007669"/>
    <property type="project" value="TreeGrafter"/>
</dbReference>
<keyword evidence="4" id="KW-0206">Cytoskeleton</keyword>
<gene>
    <name evidence="7" type="ORF">FJAP1339_LOCUS12305</name>
</gene>
<dbReference type="Pfam" id="PF13864">
    <property type="entry name" value="Enkurin"/>
    <property type="match status" value="1"/>
</dbReference>
<dbReference type="PANTHER" id="PTHR21490">
    <property type="entry name" value="ENKURIN-RELATED"/>
    <property type="match status" value="1"/>
</dbReference>
<dbReference type="GO" id="GO:0005856">
    <property type="term" value="C:cytoskeleton"/>
    <property type="evidence" value="ECO:0007669"/>
    <property type="project" value="UniProtKB-SubCell"/>
</dbReference>
<accession>A0A7S2Y1M7</accession>
<evidence type="ECO:0000256" key="1">
    <source>
        <dbReference type="ARBA" id="ARBA00004138"/>
    </source>
</evidence>
<evidence type="ECO:0000256" key="4">
    <source>
        <dbReference type="ARBA" id="ARBA00023212"/>
    </source>
</evidence>
<dbReference type="AlphaFoldDB" id="A0A7S2Y1M7"/>
<sequence length="263" mass="29762">MEESIYRLVPQEYVEVKKPAMYRSKHDPRAPVTGSTFGTHGNTQLVGAGSMKKKGASTFGPPLGKTAPDPKSFTKMHAKAQRVPPAKDTQVTPFHYDYSAKERKTNVPLRDEKPVMGLRTAKNFITANAVETILQVPTLRGQTEPDYLRKADYGQTPSYLAQVKDEIHRENDMIDAYVREQMGYESTHQTQYEEMSEGERLELIDALKAKWGAVNQKYQKICHMVKLDTIGKVKRKEAMEAELRALEEDIERLERPGPVLVAP</sequence>
<dbReference type="EMBL" id="HBHR01023936">
    <property type="protein sequence ID" value="CAD9875378.1"/>
    <property type="molecule type" value="Transcribed_RNA"/>
</dbReference>
<reference evidence="7" key="1">
    <citation type="submission" date="2021-01" db="EMBL/GenBank/DDBJ databases">
        <authorList>
            <person name="Corre E."/>
            <person name="Pelletier E."/>
            <person name="Niang G."/>
            <person name="Scheremetjew M."/>
            <person name="Finn R."/>
            <person name="Kale V."/>
            <person name="Holt S."/>
            <person name="Cochrane G."/>
            <person name="Meng A."/>
            <person name="Brown T."/>
            <person name="Cohen L."/>
        </authorList>
    </citation>
    <scope>NUCLEOTIDE SEQUENCE</scope>
    <source>
        <strain evidence="7">CCMP1661</strain>
    </source>
</reference>
<comment type="subcellular location">
    <subcellularLocation>
        <location evidence="1">Cell projection</location>
        <location evidence="1">Cilium</location>
    </subcellularLocation>
    <subcellularLocation>
        <location evidence="2">Cytoplasm</location>
        <location evidence="2">Cytoskeleton</location>
    </subcellularLocation>
</comment>
<evidence type="ECO:0000313" key="7">
    <source>
        <dbReference type="EMBL" id="CAD9875378.1"/>
    </source>
</evidence>
<evidence type="ECO:0000256" key="3">
    <source>
        <dbReference type="ARBA" id="ARBA00022490"/>
    </source>
</evidence>
<dbReference type="InterPro" id="IPR052102">
    <property type="entry name" value="Enkurin_domain-protein"/>
</dbReference>
<evidence type="ECO:0000256" key="2">
    <source>
        <dbReference type="ARBA" id="ARBA00004245"/>
    </source>
</evidence>
<dbReference type="InterPro" id="IPR027012">
    <property type="entry name" value="Enkurin_dom"/>
</dbReference>
<proteinExistence type="predicted"/>
<protein>
    <recommendedName>
        <fullName evidence="6">Enkurin domain-containing protein</fullName>
    </recommendedName>
</protein>
<evidence type="ECO:0000259" key="6">
    <source>
        <dbReference type="PROSITE" id="PS51665"/>
    </source>
</evidence>
<name>A0A7S2Y1M7_9STRA</name>
<evidence type="ECO:0000256" key="5">
    <source>
        <dbReference type="ARBA" id="ARBA00023273"/>
    </source>
</evidence>
<dbReference type="PROSITE" id="PS51665">
    <property type="entry name" value="ENKURIN"/>
    <property type="match status" value="1"/>
</dbReference>
<dbReference type="PANTHER" id="PTHR21490:SF0">
    <property type="entry name" value="ENKURIN"/>
    <property type="match status" value="1"/>
</dbReference>
<keyword evidence="3" id="KW-0963">Cytoplasm</keyword>